<dbReference type="STRING" id="1445510.YC6258_02548"/>
<evidence type="ECO:0000256" key="4">
    <source>
        <dbReference type="ARBA" id="ARBA00022519"/>
    </source>
</evidence>
<dbReference type="GO" id="GO:0015740">
    <property type="term" value="P:C4-dicarboxylate transport"/>
    <property type="evidence" value="ECO:0007669"/>
    <property type="project" value="TreeGrafter"/>
</dbReference>
<sequence length="161" mass="18383">MMRFIRRLGILWNGIEDVMLVVSLSSMMLLSVIQILMRNFMETSLVWADPLIRILVLWIALLGAMIGTRKNQHIAIDLLSHYAPTSLQSLVARFIALIASIIAFVMAYFSWRFVMSEKEYETVAFLSVHAWLFQLLIPVAFASIALRFVSELVFGGRVTEE</sequence>
<evidence type="ECO:0000256" key="8">
    <source>
        <dbReference type="ARBA" id="ARBA00038436"/>
    </source>
</evidence>
<proteinExistence type="inferred from homology"/>
<keyword evidence="6 9" id="KW-1133">Transmembrane helix</keyword>
<comment type="subunit">
    <text evidence="9">The complex comprises the extracytoplasmic solute receptor protein and the two transmembrane proteins.</text>
</comment>
<evidence type="ECO:0000256" key="9">
    <source>
        <dbReference type="RuleBase" id="RU369079"/>
    </source>
</evidence>
<feature type="domain" description="Tripartite ATP-independent periplasmic transporters DctQ component" evidence="10">
    <location>
        <begin position="27"/>
        <end position="153"/>
    </location>
</feature>
<name>A0A0C5VJY1_9GAMM</name>
<dbReference type="InterPro" id="IPR055348">
    <property type="entry name" value="DctQ"/>
</dbReference>
<protein>
    <recommendedName>
        <fullName evidence="9">TRAP transporter small permease protein</fullName>
    </recommendedName>
</protein>
<dbReference type="EMBL" id="CP007142">
    <property type="protein sequence ID" value="AJQ94586.1"/>
    <property type="molecule type" value="Genomic_DNA"/>
</dbReference>
<evidence type="ECO:0000313" key="11">
    <source>
        <dbReference type="EMBL" id="AJQ94586.1"/>
    </source>
</evidence>
<comment type="subcellular location">
    <subcellularLocation>
        <location evidence="1 9">Cell inner membrane</location>
        <topology evidence="1 9">Multi-pass membrane protein</topology>
    </subcellularLocation>
</comment>
<feature type="transmembrane region" description="Helical" evidence="9">
    <location>
        <begin position="90"/>
        <end position="111"/>
    </location>
</feature>
<keyword evidence="4 9" id="KW-0997">Cell inner membrane</keyword>
<feature type="transmembrane region" description="Helical" evidence="9">
    <location>
        <begin position="20"/>
        <end position="38"/>
    </location>
</feature>
<evidence type="ECO:0000256" key="7">
    <source>
        <dbReference type="ARBA" id="ARBA00023136"/>
    </source>
</evidence>
<dbReference type="AlphaFoldDB" id="A0A0C5VJY1"/>
<evidence type="ECO:0000259" key="10">
    <source>
        <dbReference type="Pfam" id="PF04290"/>
    </source>
</evidence>
<dbReference type="GO" id="GO:0022857">
    <property type="term" value="F:transmembrane transporter activity"/>
    <property type="evidence" value="ECO:0007669"/>
    <property type="project" value="UniProtKB-UniRule"/>
</dbReference>
<keyword evidence="12" id="KW-1185">Reference proteome</keyword>
<evidence type="ECO:0000256" key="2">
    <source>
        <dbReference type="ARBA" id="ARBA00022448"/>
    </source>
</evidence>
<dbReference type="Pfam" id="PF04290">
    <property type="entry name" value="DctQ"/>
    <property type="match status" value="1"/>
</dbReference>
<comment type="similarity">
    <text evidence="8 9">Belongs to the TRAP transporter small permease family.</text>
</comment>
<evidence type="ECO:0000256" key="3">
    <source>
        <dbReference type="ARBA" id="ARBA00022475"/>
    </source>
</evidence>
<keyword evidence="2 9" id="KW-0813">Transport</keyword>
<dbReference type="PANTHER" id="PTHR35011">
    <property type="entry name" value="2,3-DIKETO-L-GULONATE TRAP TRANSPORTER SMALL PERMEASE PROTEIN YIAM"/>
    <property type="match status" value="1"/>
</dbReference>
<gene>
    <name evidence="11" type="ORF">YC6258_02548</name>
</gene>
<keyword evidence="7 9" id="KW-0472">Membrane</keyword>
<evidence type="ECO:0000313" key="12">
    <source>
        <dbReference type="Proteomes" id="UP000032266"/>
    </source>
</evidence>
<dbReference type="InterPro" id="IPR007387">
    <property type="entry name" value="TRAP_DctQ"/>
</dbReference>
<feature type="transmembrane region" description="Helical" evidence="9">
    <location>
        <begin position="50"/>
        <end position="69"/>
    </location>
</feature>
<dbReference type="PATRIC" id="fig|1445510.3.peg.2504"/>
<accession>A0A0C5VJY1</accession>
<feature type="transmembrane region" description="Helical" evidence="9">
    <location>
        <begin position="131"/>
        <end position="149"/>
    </location>
</feature>
<evidence type="ECO:0000256" key="5">
    <source>
        <dbReference type="ARBA" id="ARBA00022692"/>
    </source>
</evidence>
<dbReference type="OrthoDB" id="5567560at2"/>
<reference evidence="11 12" key="1">
    <citation type="submission" date="2014-01" db="EMBL/GenBank/DDBJ databases">
        <title>Full genme sequencing of cellulolytic bacterium Gynuella sunshinyii YC6258T gen. nov., sp. nov.</title>
        <authorList>
            <person name="Khan H."/>
            <person name="Chung E.J."/>
            <person name="Chung Y.R."/>
        </authorList>
    </citation>
    <scope>NUCLEOTIDE SEQUENCE [LARGE SCALE GENOMIC DNA]</scope>
    <source>
        <strain evidence="11 12">YC6258</strain>
    </source>
</reference>
<keyword evidence="3" id="KW-1003">Cell membrane</keyword>
<evidence type="ECO:0000256" key="6">
    <source>
        <dbReference type="ARBA" id="ARBA00022989"/>
    </source>
</evidence>
<dbReference type="PANTHER" id="PTHR35011:SF2">
    <property type="entry name" value="2,3-DIKETO-L-GULONATE TRAP TRANSPORTER SMALL PERMEASE PROTEIN YIAM"/>
    <property type="match status" value="1"/>
</dbReference>
<dbReference type="GO" id="GO:0005886">
    <property type="term" value="C:plasma membrane"/>
    <property type="evidence" value="ECO:0007669"/>
    <property type="project" value="UniProtKB-SubCell"/>
</dbReference>
<dbReference type="KEGG" id="gsn:YC6258_02548"/>
<dbReference type="HOGENOM" id="CLU_086356_3_7_6"/>
<organism evidence="11 12">
    <name type="scientific">Gynuella sunshinyii YC6258</name>
    <dbReference type="NCBI Taxonomy" id="1445510"/>
    <lineage>
        <taxon>Bacteria</taxon>
        <taxon>Pseudomonadati</taxon>
        <taxon>Pseudomonadota</taxon>
        <taxon>Gammaproteobacteria</taxon>
        <taxon>Oceanospirillales</taxon>
        <taxon>Saccharospirillaceae</taxon>
        <taxon>Gynuella</taxon>
    </lineage>
</organism>
<keyword evidence="5 9" id="KW-0812">Transmembrane</keyword>
<comment type="function">
    <text evidence="9">Part of the tripartite ATP-independent periplasmic (TRAP) transport system.</text>
</comment>
<evidence type="ECO:0000256" key="1">
    <source>
        <dbReference type="ARBA" id="ARBA00004429"/>
    </source>
</evidence>
<dbReference type="RefSeq" id="WP_082070656.1">
    <property type="nucleotide sequence ID" value="NZ_CP007142.1"/>
</dbReference>
<dbReference type="Proteomes" id="UP000032266">
    <property type="component" value="Chromosome"/>
</dbReference>